<evidence type="ECO:0000313" key="2">
    <source>
        <dbReference type="Proteomes" id="UP000530268"/>
    </source>
</evidence>
<dbReference type="InterPro" id="IPR014718">
    <property type="entry name" value="GH-type_carb-bd"/>
</dbReference>
<accession>A0A7W6H133</accession>
<dbReference type="PANTHER" id="PTHR11122">
    <property type="entry name" value="APOSPORY-ASSOCIATED PROTEIN C-RELATED"/>
    <property type="match status" value="1"/>
</dbReference>
<dbReference type="CDD" id="cd09024">
    <property type="entry name" value="Aldose_epim_lacX"/>
    <property type="match status" value="1"/>
</dbReference>
<dbReference type="SUPFAM" id="SSF74650">
    <property type="entry name" value="Galactose mutarotase-like"/>
    <property type="match status" value="1"/>
</dbReference>
<gene>
    <name evidence="1" type="ORF">GGR95_003223</name>
</gene>
<sequence length="289" mass="31325">MTSSQIELRSNALSLAVAPLGAEMQYLRTNAGDDLLWHGDGTYWTGRAPVLFPIVGRAVDDTVAVGAHSSTMAQHGFARRSVFTPEEHTDTMCRHVLKDTAESRDAYPFAFALRITHRLDGATLHVTAEVTNEDSQPMPFGFGFHPAFCWPLSHTQGAAHHVTLAAGGSPDMRGLDDGLLRPDPVSGPFVEGDLEIKEDLFTKGALVFPNATDALRYGPRNGPALAFEFHNLPDLALWRPTGAPFLCVEPWHGTASYVGDGPQIAQRPNSITLAPKASVQFGYSVTYQT</sequence>
<dbReference type="InterPro" id="IPR037481">
    <property type="entry name" value="LacX"/>
</dbReference>
<dbReference type="InterPro" id="IPR011013">
    <property type="entry name" value="Gal_mutarotase_sf_dom"/>
</dbReference>
<dbReference type="PANTHER" id="PTHR11122:SF13">
    <property type="entry name" value="GLUCOSE-6-PHOSPHATE 1-EPIMERASE"/>
    <property type="match status" value="1"/>
</dbReference>
<protein>
    <submittedName>
        <fullName evidence="1">Galactose mutarotase-like enzyme</fullName>
    </submittedName>
</protein>
<evidence type="ECO:0000313" key="1">
    <source>
        <dbReference type="EMBL" id="MBB3995566.1"/>
    </source>
</evidence>
<dbReference type="GO" id="GO:0005975">
    <property type="term" value="P:carbohydrate metabolic process"/>
    <property type="evidence" value="ECO:0007669"/>
    <property type="project" value="InterPro"/>
</dbReference>
<reference evidence="1 2" key="1">
    <citation type="submission" date="2020-08" db="EMBL/GenBank/DDBJ databases">
        <title>Genomic Encyclopedia of Type Strains, Phase IV (KMG-IV): sequencing the most valuable type-strain genomes for metagenomic binning, comparative biology and taxonomic classification.</title>
        <authorList>
            <person name="Goeker M."/>
        </authorList>
    </citation>
    <scope>NUCLEOTIDE SEQUENCE [LARGE SCALE GENOMIC DNA]</scope>
    <source>
        <strain evidence="1 2">DSM 102234</strain>
    </source>
</reference>
<comment type="caution">
    <text evidence="1">The sequence shown here is derived from an EMBL/GenBank/DDBJ whole genome shotgun (WGS) entry which is preliminary data.</text>
</comment>
<dbReference type="EMBL" id="JACIEI010000016">
    <property type="protein sequence ID" value="MBB3995566.1"/>
    <property type="molecule type" value="Genomic_DNA"/>
</dbReference>
<name>A0A7W6H133_9RHOB</name>
<dbReference type="Gene3D" id="2.70.98.10">
    <property type="match status" value="1"/>
</dbReference>
<dbReference type="InterPro" id="IPR008183">
    <property type="entry name" value="Aldose_1/G6P_1-epimerase"/>
</dbReference>
<dbReference type="AlphaFoldDB" id="A0A7W6H133"/>
<dbReference type="RefSeq" id="WP_184567587.1">
    <property type="nucleotide sequence ID" value="NZ_JACIEI010000016.1"/>
</dbReference>
<dbReference type="Pfam" id="PF01263">
    <property type="entry name" value="Aldose_epim"/>
    <property type="match status" value="1"/>
</dbReference>
<proteinExistence type="predicted"/>
<dbReference type="GO" id="GO:0016853">
    <property type="term" value="F:isomerase activity"/>
    <property type="evidence" value="ECO:0007669"/>
    <property type="project" value="InterPro"/>
</dbReference>
<organism evidence="1 2">
    <name type="scientific">Sulfitobacter undariae</name>
    <dbReference type="NCBI Taxonomy" id="1563671"/>
    <lineage>
        <taxon>Bacteria</taxon>
        <taxon>Pseudomonadati</taxon>
        <taxon>Pseudomonadota</taxon>
        <taxon>Alphaproteobacteria</taxon>
        <taxon>Rhodobacterales</taxon>
        <taxon>Roseobacteraceae</taxon>
        <taxon>Sulfitobacter</taxon>
    </lineage>
</organism>
<dbReference type="GO" id="GO:0030246">
    <property type="term" value="F:carbohydrate binding"/>
    <property type="evidence" value="ECO:0007669"/>
    <property type="project" value="InterPro"/>
</dbReference>
<dbReference type="Proteomes" id="UP000530268">
    <property type="component" value="Unassembled WGS sequence"/>
</dbReference>
<keyword evidence="2" id="KW-1185">Reference proteome</keyword>